<dbReference type="EMBL" id="UINC01006716">
    <property type="protein sequence ID" value="SVA29216.1"/>
    <property type="molecule type" value="Genomic_DNA"/>
</dbReference>
<proteinExistence type="predicted"/>
<protein>
    <submittedName>
        <fullName evidence="1">Uncharacterized protein</fullName>
    </submittedName>
</protein>
<accession>A0A381UM20</accession>
<evidence type="ECO:0000313" key="1">
    <source>
        <dbReference type="EMBL" id="SVA29216.1"/>
    </source>
</evidence>
<gene>
    <name evidence="1" type="ORF">METZ01_LOCUS82070</name>
</gene>
<dbReference type="AlphaFoldDB" id="A0A381UM20"/>
<name>A0A381UM20_9ZZZZ</name>
<reference evidence="1" key="1">
    <citation type="submission" date="2018-05" db="EMBL/GenBank/DDBJ databases">
        <authorList>
            <person name="Lanie J.A."/>
            <person name="Ng W.-L."/>
            <person name="Kazmierczak K.M."/>
            <person name="Andrzejewski T.M."/>
            <person name="Davidsen T.M."/>
            <person name="Wayne K.J."/>
            <person name="Tettelin H."/>
            <person name="Glass J.I."/>
            <person name="Rusch D."/>
            <person name="Podicherti R."/>
            <person name="Tsui H.-C.T."/>
            <person name="Winkler M.E."/>
        </authorList>
    </citation>
    <scope>NUCLEOTIDE SEQUENCE</scope>
</reference>
<sequence length="38" mass="4776">MEYSINVKIKVNYNHTDMKKYYIAIRQLLYFHKISYFV</sequence>
<organism evidence="1">
    <name type="scientific">marine metagenome</name>
    <dbReference type="NCBI Taxonomy" id="408172"/>
    <lineage>
        <taxon>unclassified sequences</taxon>
        <taxon>metagenomes</taxon>
        <taxon>ecological metagenomes</taxon>
    </lineage>
</organism>